<dbReference type="CDD" id="cd06170">
    <property type="entry name" value="LuxR_C_like"/>
    <property type="match status" value="1"/>
</dbReference>
<feature type="domain" description="HTH luxR-type" evidence="4">
    <location>
        <begin position="803"/>
        <end position="868"/>
    </location>
</feature>
<keyword evidence="6" id="KW-1185">Reference proteome</keyword>
<dbReference type="InterPro" id="IPR041664">
    <property type="entry name" value="AAA_16"/>
</dbReference>
<dbReference type="GeneID" id="95373001"/>
<comment type="caution">
    <text evidence="5">The sequence shown here is derived from an EMBL/GenBank/DDBJ whole genome shotgun (WGS) entry which is preliminary data.</text>
</comment>
<dbReference type="PROSITE" id="PS00622">
    <property type="entry name" value="HTH_LUXR_1"/>
    <property type="match status" value="1"/>
</dbReference>
<accession>A0ABW6VL13</accession>
<dbReference type="Gene3D" id="1.10.10.10">
    <property type="entry name" value="Winged helix-like DNA-binding domain superfamily/Winged helix DNA-binding domain"/>
    <property type="match status" value="1"/>
</dbReference>
<dbReference type="SUPFAM" id="SSF52540">
    <property type="entry name" value="P-loop containing nucleoside triphosphate hydrolases"/>
    <property type="match status" value="1"/>
</dbReference>
<dbReference type="PANTHER" id="PTHR44688">
    <property type="entry name" value="DNA-BINDING TRANSCRIPTIONAL ACTIVATOR DEVR_DOSR"/>
    <property type="match status" value="1"/>
</dbReference>
<dbReference type="Pfam" id="PF13191">
    <property type="entry name" value="AAA_16"/>
    <property type="match status" value="1"/>
</dbReference>
<dbReference type="InterPro" id="IPR016032">
    <property type="entry name" value="Sig_transdc_resp-reg_C-effctor"/>
</dbReference>
<evidence type="ECO:0000256" key="1">
    <source>
        <dbReference type="ARBA" id="ARBA00023015"/>
    </source>
</evidence>
<dbReference type="SMART" id="SM00421">
    <property type="entry name" value="HTH_LUXR"/>
    <property type="match status" value="1"/>
</dbReference>
<dbReference type="Proteomes" id="UP001602287">
    <property type="component" value="Unassembled WGS sequence"/>
</dbReference>
<evidence type="ECO:0000313" key="5">
    <source>
        <dbReference type="EMBL" id="MFF5198324.1"/>
    </source>
</evidence>
<dbReference type="SUPFAM" id="SSF46894">
    <property type="entry name" value="C-terminal effector domain of the bipartite response regulators"/>
    <property type="match status" value="1"/>
</dbReference>
<dbReference type="PANTHER" id="PTHR44688:SF16">
    <property type="entry name" value="DNA-BINDING TRANSCRIPTIONAL ACTIVATOR DEVR_DOSR"/>
    <property type="match status" value="1"/>
</dbReference>
<name>A0ABW6VL13_9ACTN</name>
<keyword evidence="3" id="KW-0804">Transcription</keyword>
<dbReference type="InterPro" id="IPR027417">
    <property type="entry name" value="P-loop_NTPase"/>
</dbReference>
<keyword evidence="1" id="KW-0805">Transcription regulation</keyword>
<evidence type="ECO:0000256" key="2">
    <source>
        <dbReference type="ARBA" id="ARBA00023125"/>
    </source>
</evidence>
<dbReference type="PRINTS" id="PR00038">
    <property type="entry name" value="HTHLUXR"/>
</dbReference>
<organism evidence="5 6">
    <name type="scientific">Micromonospora parva</name>
    <dbReference type="NCBI Taxonomy" id="1464048"/>
    <lineage>
        <taxon>Bacteria</taxon>
        <taxon>Bacillati</taxon>
        <taxon>Actinomycetota</taxon>
        <taxon>Actinomycetes</taxon>
        <taxon>Micromonosporales</taxon>
        <taxon>Micromonosporaceae</taxon>
        <taxon>Micromonospora</taxon>
    </lineage>
</organism>
<sequence>MDSTEVTIRDRLRDVFAGRHSELRRICAATDRRGSAGIALIGPEGVGKSRLQTEAAHRADPARHHVIRAVTTVATANVPFGALAEHLPSGLLRSPFTGDALRVAAEALLKPAGKRRLTLLVDDAPLLDEASAALAVQLARRGELFLLAAVRPDRRLPRPIADLWTDGLAEWIEVGPLSRDDVHQILGEALSGQVEGALVQRFWEATAGNALLVRELLTAQLEANRLVTENGMWMLRGPFAIPSWLTGLIDERLAAVSPECRSAMELLAVTEPIGPNVLGELVSADVLEAAEAHGLITIERSGGQDLARLTYPIYGDVLRAVTPRLRARRWLGQCASLMEASSHDPVDLARTVRWQLACGQRPSPENTAVAARAARSALDFELAGQLAQRELAAGRGTAVIEPLGYGLLFAGRPAEAESALSGLGRLDCDFDRARVAMVRAFNLYFGLDRQGPAEALLAAAVDEVVDPVARRRLVARQALLRALSDAPKDALEFAAGAPDEPEAQVAAGLAMVFSGRPHEGLDLLAGEWPDEAPWLSVLADLGTVHGMLWTAQFADAEERARISYERALANRWQFATLVSCLLRGLVARMRGQLRDQASWCREGISIAREQRSNNMLAVLLGLLAHSYALTGEPDAAASTLAEADRLDGVSLRLLSPWTELNRAWVIGARHGDAAAHAQWTARLARDRGSAGFETLALHDAARLGAPRPAADRLRTLAGQSGRLLGKSYALHARAMAEGDAAALAKASADFAEMGSPLLAAEAAAEESERHRSDGRLAMASTAAARALMFMRHCDEIPRSPALSALAPPRLTPREGEIAELAAGGLSSREIARTLVLSVRTVENHLHRVYRKLGITNRGELGALSVLLTRPQT</sequence>
<evidence type="ECO:0000313" key="6">
    <source>
        <dbReference type="Proteomes" id="UP001602287"/>
    </source>
</evidence>
<dbReference type="Gene3D" id="3.40.50.300">
    <property type="entry name" value="P-loop containing nucleotide triphosphate hydrolases"/>
    <property type="match status" value="1"/>
</dbReference>
<evidence type="ECO:0000259" key="4">
    <source>
        <dbReference type="PROSITE" id="PS50043"/>
    </source>
</evidence>
<proteinExistence type="predicted"/>
<dbReference type="EMBL" id="JBIAZM010000001">
    <property type="protein sequence ID" value="MFF5198324.1"/>
    <property type="molecule type" value="Genomic_DNA"/>
</dbReference>
<gene>
    <name evidence="5" type="ORF">ACFY3B_01800</name>
</gene>
<dbReference type="PROSITE" id="PS50043">
    <property type="entry name" value="HTH_LUXR_2"/>
    <property type="match status" value="1"/>
</dbReference>
<evidence type="ECO:0000256" key="3">
    <source>
        <dbReference type="ARBA" id="ARBA00023163"/>
    </source>
</evidence>
<protein>
    <submittedName>
        <fullName evidence="5">LuxR C-terminal-related transcriptional regulator</fullName>
    </submittedName>
</protein>
<reference evidence="5 6" key="1">
    <citation type="submission" date="2024-10" db="EMBL/GenBank/DDBJ databases">
        <title>The Natural Products Discovery Center: Release of the First 8490 Sequenced Strains for Exploring Actinobacteria Biosynthetic Diversity.</title>
        <authorList>
            <person name="Kalkreuter E."/>
            <person name="Kautsar S.A."/>
            <person name="Yang D."/>
            <person name="Bader C.D."/>
            <person name="Teijaro C.N."/>
            <person name="Fluegel L."/>
            <person name="Davis C.M."/>
            <person name="Simpson J.R."/>
            <person name="Lauterbach L."/>
            <person name="Steele A.D."/>
            <person name="Gui C."/>
            <person name="Meng S."/>
            <person name="Li G."/>
            <person name="Viehrig K."/>
            <person name="Ye F."/>
            <person name="Su P."/>
            <person name="Kiefer A.F."/>
            <person name="Nichols A."/>
            <person name="Cepeda A.J."/>
            <person name="Yan W."/>
            <person name="Fan B."/>
            <person name="Jiang Y."/>
            <person name="Adhikari A."/>
            <person name="Zheng C.-J."/>
            <person name="Schuster L."/>
            <person name="Cowan T.M."/>
            <person name="Smanski M.J."/>
            <person name="Chevrette M.G."/>
            <person name="De Carvalho L.P.S."/>
            <person name="Shen B."/>
        </authorList>
    </citation>
    <scope>NUCLEOTIDE SEQUENCE [LARGE SCALE GENOMIC DNA]</scope>
    <source>
        <strain evidence="5 6">NPDC000140</strain>
    </source>
</reference>
<dbReference type="RefSeq" id="WP_156057343.1">
    <property type="nucleotide sequence ID" value="NZ_JBEZFX010000019.1"/>
</dbReference>
<dbReference type="InterPro" id="IPR000792">
    <property type="entry name" value="Tscrpt_reg_LuxR_C"/>
</dbReference>
<keyword evidence="2" id="KW-0238">DNA-binding</keyword>
<dbReference type="InterPro" id="IPR036388">
    <property type="entry name" value="WH-like_DNA-bd_sf"/>
</dbReference>
<dbReference type="Pfam" id="PF00196">
    <property type="entry name" value="GerE"/>
    <property type="match status" value="1"/>
</dbReference>